<proteinExistence type="predicted"/>
<dbReference type="Proteomes" id="UP001642409">
    <property type="component" value="Unassembled WGS sequence"/>
</dbReference>
<dbReference type="AlphaFoldDB" id="A0AA86QCY4"/>
<reference evidence="2 3" key="2">
    <citation type="submission" date="2024-07" db="EMBL/GenBank/DDBJ databases">
        <authorList>
            <person name="Akdeniz Z."/>
        </authorList>
    </citation>
    <scope>NUCLEOTIDE SEQUENCE [LARGE SCALE GENOMIC DNA]</scope>
</reference>
<protein>
    <submittedName>
        <fullName evidence="2">Hypothetical_protein</fullName>
    </submittedName>
</protein>
<dbReference type="EMBL" id="CATOUU010000873">
    <property type="protein sequence ID" value="CAI9956460.1"/>
    <property type="molecule type" value="Genomic_DNA"/>
</dbReference>
<accession>A0AA86QCY4</accession>
<organism evidence="1">
    <name type="scientific">Hexamita inflata</name>
    <dbReference type="NCBI Taxonomy" id="28002"/>
    <lineage>
        <taxon>Eukaryota</taxon>
        <taxon>Metamonada</taxon>
        <taxon>Diplomonadida</taxon>
        <taxon>Hexamitidae</taxon>
        <taxon>Hexamitinae</taxon>
        <taxon>Hexamita</taxon>
    </lineage>
</organism>
<evidence type="ECO:0000313" key="1">
    <source>
        <dbReference type="EMBL" id="CAI9956460.1"/>
    </source>
</evidence>
<dbReference type="EMBL" id="CAXDID020000170">
    <property type="protein sequence ID" value="CAL6047157.1"/>
    <property type="molecule type" value="Genomic_DNA"/>
</dbReference>
<gene>
    <name evidence="2" type="ORF">HINF_LOCUS42074</name>
    <name evidence="1" type="ORF">HINF_LOCUS44105</name>
</gene>
<keyword evidence="3" id="KW-1185">Reference proteome</keyword>
<evidence type="ECO:0000313" key="2">
    <source>
        <dbReference type="EMBL" id="CAL6047157.1"/>
    </source>
</evidence>
<reference evidence="1" key="1">
    <citation type="submission" date="2023-06" db="EMBL/GenBank/DDBJ databases">
        <authorList>
            <person name="Kurt Z."/>
        </authorList>
    </citation>
    <scope>NUCLEOTIDE SEQUENCE</scope>
</reference>
<sequence length="197" mass="23512">MPRNRRSNAEQQLIDDNILGILAQLCKVQSKPEVLSLYNYNQKNFNRAINWRQLDLKIGQQGHPTKSYSYRRFHAVIFPNSLPNFPEEMRKQIDNYVSQKFRVQFTADWSKDEIDACRLALKNQTVRQFKLLEQASTYNYQSEVSRINHNILELIDELTPEHQEQQYYNQEIQLVKAEDRINLISPEGFPFYTFDYE</sequence>
<comment type="caution">
    <text evidence="1">The sequence shown here is derived from an EMBL/GenBank/DDBJ whole genome shotgun (WGS) entry which is preliminary data.</text>
</comment>
<evidence type="ECO:0000313" key="3">
    <source>
        <dbReference type="Proteomes" id="UP001642409"/>
    </source>
</evidence>
<name>A0AA86QCY4_9EUKA</name>